<feature type="domain" description="FLYWCH-type" evidence="5">
    <location>
        <begin position="1210"/>
        <end position="1262"/>
    </location>
</feature>
<name>A0A8J6LAN7_TENMO</name>
<feature type="domain" description="FLYWCH-type" evidence="5">
    <location>
        <begin position="1354"/>
        <end position="1395"/>
    </location>
</feature>
<keyword evidence="7" id="KW-1185">Reference proteome</keyword>
<keyword evidence="1" id="KW-0479">Metal-binding</keyword>
<feature type="domain" description="FLYWCH-type" evidence="5">
    <location>
        <begin position="1113"/>
        <end position="1166"/>
    </location>
</feature>
<feature type="domain" description="FLYWCH-type" evidence="5">
    <location>
        <begin position="1038"/>
        <end position="1082"/>
    </location>
</feature>
<feature type="domain" description="FLYWCH-type" evidence="5">
    <location>
        <begin position="1724"/>
        <end position="1779"/>
    </location>
</feature>
<dbReference type="GO" id="GO:0008270">
    <property type="term" value="F:zinc ion binding"/>
    <property type="evidence" value="ECO:0007669"/>
    <property type="project" value="UniProtKB-KW"/>
</dbReference>
<feature type="domain" description="FLYWCH-type" evidence="5">
    <location>
        <begin position="1279"/>
        <end position="1333"/>
    </location>
</feature>
<feature type="domain" description="FLYWCH-type" evidence="5">
    <location>
        <begin position="1646"/>
        <end position="1704"/>
    </location>
</feature>
<evidence type="ECO:0000256" key="2">
    <source>
        <dbReference type="ARBA" id="ARBA00022771"/>
    </source>
</evidence>
<proteinExistence type="predicted"/>
<feature type="domain" description="FLYWCH-type" evidence="5">
    <location>
        <begin position="971"/>
        <end position="1028"/>
    </location>
</feature>
<gene>
    <name evidence="6" type="ORF">GEV33_008496</name>
</gene>
<feature type="domain" description="FLYWCH-type" evidence="5">
    <location>
        <begin position="1553"/>
        <end position="1609"/>
    </location>
</feature>
<feature type="domain" description="FLYWCH-type" evidence="5">
    <location>
        <begin position="1876"/>
        <end position="1928"/>
    </location>
</feature>
<dbReference type="PANTHER" id="PTHR31665:SF0">
    <property type="entry name" value="FLYWCH FAMILY MEMBER 2"/>
    <property type="match status" value="1"/>
</dbReference>
<feature type="compositionally biased region" description="Basic and acidic residues" evidence="4">
    <location>
        <begin position="10"/>
        <end position="24"/>
    </location>
</feature>
<reference evidence="6" key="2">
    <citation type="submission" date="2021-08" db="EMBL/GenBank/DDBJ databases">
        <authorList>
            <person name="Eriksson T."/>
        </authorList>
    </citation>
    <scope>NUCLEOTIDE SEQUENCE</scope>
    <source>
        <strain evidence="6">Stoneville</strain>
        <tissue evidence="6">Whole head</tissue>
    </source>
</reference>
<sequence length="2061" mass="238655">MFQGSTECDNEPHDEPPKPSDVETPKVTTRPKKIHHSPAAPPAKRPRTSVTEQNVTTAVTKTEPAASSTPTNEQLIQFKMEPYDQSQSTVTIPDDNPDETFTDDPLDESNADDGNEDYSMMEGGDEEPQAGTSADGTAGEGQDASVPVPYAKRYPRSGIIIDGFTYHQNTVKKDSSMRYLVCAEYKRLACKARAQIPVGGSLNDVILRKEHNHPPFQEASIKGDFLAVLKTHIDCRPTAPLKQIYEGAAILHPEGAELCPYKKIVTSMRRWRQIALAYLGCAEHKRSGCRGRATIPVGGTLSMLKMTQPHNHPPDVNAEEKDAFIRELKNAVRSNSMEKATLKKVYETVAEVYPKAAEEIQFKNVSRRKKPGDSKIFSEGHLYVISKCAMRKWYLRCSKASKLGCKARGNFTLNERPRKVVLTHPHNHPQDYNDEVALRFMKRLKMVCTSGVNLPLKTIYQDIAKTYVAILSGQTVKISFQVSRRSQSEAVLFGEVLDGSLEDVGGLKECCFPTRIQSVILAIVPDEVVQKVRTGRLCVNGYYYITAYVRGNKRYMRCCKSKQLGCRSRAVLNLNLPPNRTVVFRPHNHPQDKNEKLTMEFLDQLKVACKSGIDLSIKSIYDSVARIYLRCLEYKRLGCHARAVIPSEGSIQDIKLNKPHNHPPDFAAEEKIIFMRELKEVMLKKPNVSPRTVYTTLSEMYPNAARETPFDSIRHKLNRWRRQCMFHFIRSAWAGDLLVTQEQVYKCVQTVKGKKLWKCYKPTCQAKCYTKNGKVVVRMGLHSHDIPRRYLKEKAHQGKMFVYFNRGKKYPIMIVDNFQHKIERIFPHKTVWCCTHKNKFKCRVRMITTGKVLHIRNGCHNHVATFEGDWIIYFDSGIKHPKIILDNYDYKIKVRLTNKTEWICSSYYKTRCPSRVTTTGKVAVLKGEHNHQPNPQRKYNQMIQKIFICFELQHQRTIFKRVFVSGIIYFDNTKKKYPKLILNQHDYRLKYKTHDRTLWRCSTYSRTKCLSKLLTTGKTVVVSGTHNHLPKRIRDVDKLPYQLKDKKQNSTLWICSTYSTTKCQSRLLTTGKTVVVRGTHNHPPKRKRDVDKLPYHCVSIINPNCTIFFDVGKKYPKIILENYSYTVHKKMQNKTLWLCPSYYKTKCKCKITTTGRIVRISGEHNHTPSGDSTKFKNMLSQVVSILVVVSQLALVSNVKSSILYFDMAVKHPKIILNRCTYTISRKSFDKTTWMCTSYYKTKCKSRLTTSGNCVKVSGNHNHAPNGDSEKCVIHFMPGQKHPKLIVENYSYLINKKKVDKTMWMCSSYAKTGCKSRIHTTGRKVIINNFPHNHETKLKEEDFSQMVSQVVDITRSKKRMQNKTMWKCASYGKTSCKSRVHTTGRQVLVNGVAHNHQPRLSGSLIFFIPGTKNPKLVLDGHDYIINRKKKNKTLWICASYGRTSCYIYFDMGTKNPKIIMEDFEYLMLRKKTDATTWICKKYFHPQTERCKVRVVTSQRMAYIYGRHNHIPNLKTNRHKDLLPQGGSVHLYHVGLGLRRSDISKHIIYFDVATKNPKIVIDDHDYLVYRKETNRTIWKCNHYFNSRENRCKSTIVTSGRIVRINNHQHNHEAKPRKDRKFRNLLSQYTNESLVENVVGVVYFGVGDKNPKLFLDDYDYLLLKKYPDRTTWMCTAYYGRIKDKQHRCKSRIVTSGRIAYVTGVHNHEPRVKNRNKYRNMLSDIVTNPKIILDGYDYLIYRKLPHKTVWTCSQYYTTFKQNRCKTKVTTIGREALVEGCHNHEPKLIQYTGMMSQVVTVRKAYKKNGLLSARDQVPQINLRRSRLHDPHKIQRQNEMALHSHHEKQMQCETLLLWESSGMFAQAQSRARGVIHVVRGHKNPKLLLDKNEFVINHKFRDKTRWRCTSYYKTKCRCVLVTHGKVVNVVHDHNHSPSIEVCNYDNLFSLIYVIPGRKNPKLVLDHNEFVINRKFKNRTTWRCSIYVVAATKNPKIIFEQNMFTICIKSMDKTRWRCTAYFKSKCRASLLTYGKYVNAKFQHNHPPTVQDPDIMENAMRQKVYILRSD</sequence>
<evidence type="ECO:0000256" key="4">
    <source>
        <dbReference type="SAM" id="MobiDB-lite"/>
    </source>
</evidence>
<protein>
    <recommendedName>
        <fullName evidence="5">FLYWCH-type domain-containing protein</fullName>
    </recommendedName>
</protein>
<dbReference type="Gene3D" id="2.20.25.240">
    <property type="match status" value="18"/>
</dbReference>
<organism evidence="6 7">
    <name type="scientific">Tenebrio molitor</name>
    <name type="common">Yellow mealworm beetle</name>
    <dbReference type="NCBI Taxonomy" id="7067"/>
    <lineage>
        <taxon>Eukaryota</taxon>
        <taxon>Metazoa</taxon>
        <taxon>Ecdysozoa</taxon>
        <taxon>Arthropoda</taxon>
        <taxon>Hexapoda</taxon>
        <taxon>Insecta</taxon>
        <taxon>Pterygota</taxon>
        <taxon>Neoptera</taxon>
        <taxon>Endopterygota</taxon>
        <taxon>Coleoptera</taxon>
        <taxon>Polyphaga</taxon>
        <taxon>Cucujiformia</taxon>
        <taxon>Tenebrionidae</taxon>
        <taxon>Tenebrio</taxon>
    </lineage>
</organism>
<keyword evidence="3" id="KW-0862">Zinc</keyword>
<dbReference type="Proteomes" id="UP000719412">
    <property type="component" value="Unassembled WGS sequence"/>
</dbReference>
<dbReference type="PANTHER" id="PTHR31665">
    <property type="entry name" value="FLYWCH FAMILY MEMBER 2-RELATED"/>
    <property type="match status" value="1"/>
</dbReference>
<evidence type="ECO:0000259" key="5">
    <source>
        <dbReference type="Pfam" id="PF04500"/>
    </source>
</evidence>
<feature type="domain" description="FLYWCH-type" evidence="5">
    <location>
        <begin position="371"/>
        <end position="428"/>
    </location>
</feature>
<feature type="domain" description="FLYWCH-type" evidence="5">
    <location>
        <begin position="879"/>
        <end position="931"/>
    </location>
</feature>
<evidence type="ECO:0000313" key="6">
    <source>
        <dbReference type="EMBL" id="KAH0814295.1"/>
    </source>
</evidence>
<reference evidence="6" key="1">
    <citation type="journal article" date="2020" name="J Insects Food Feed">
        <title>The yellow mealworm (Tenebrio molitor) genome: a resource for the emerging insects as food and feed industry.</title>
        <authorList>
            <person name="Eriksson T."/>
            <person name="Andere A."/>
            <person name="Kelstrup H."/>
            <person name="Emery V."/>
            <person name="Picard C."/>
        </authorList>
    </citation>
    <scope>NUCLEOTIDE SEQUENCE</scope>
    <source>
        <strain evidence="6">Stoneville</strain>
        <tissue evidence="6">Whole head</tissue>
    </source>
</reference>
<feature type="compositionally biased region" description="Polar residues" evidence="4">
    <location>
        <begin position="48"/>
        <end position="75"/>
    </location>
</feature>
<dbReference type="InterPro" id="IPR040312">
    <property type="entry name" value="FWCH1/FWCH2"/>
</dbReference>
<feature type="domain" description="FLYWCH-type" evidence="5">
    <location>
        <begin position="808"/>
        <end position="862"/>
    </location>
</feature>
<feature type="compositionally biased region" description="Acidic residues" evidence="4">
    <location>
        <begin position="95"/>
        <end position="116"/>
    </location>
</feature>
<comment type="caution">
    <text evidence="6">The sequence shown here is derived from an EMBL/GenBank/DDBJ whole genome shotgun (WGS) entry which is preliminary data.</text>
</comment>
<dbReference type="EMBL" id="JABDTM020024422">
    <property type="protein sequence ID" value="KAH0814295.1"/>
    <property type="molecule type" value="Genomic_DNA"/>
</dbReference>
<evidence type="ECO:0000256" key="3">
    <source>
        <dbReference type="ARBA" id="ARBA00022833"/>
    </source>
</evidence>
<feature type="domain" description="FLYWCH-type" evidence="5">
    <location>
        <begin position="536"/>
        <end position="589"/>
    </location>
</feature>
<dbReference type="InterPro" id="IPR007588">
    <property type="entry name" value="Znf_FLYWCH"/>
</dbReference>
<evidence type="ECO:0000313" key="7">
    <source>
        <dbReference type="Proteomes" id="UP000719412"/>
    </source>
</evidence>
<feature type="domain" description="FLYWCH-type" evidence="5">
    <location>
        <begin position="158"/>
        <end position="213"/>
    </location>
</feature>
<dbReference type="Pfam" id="PF04500">
    <property type="entry name" value="FLYWCH"/>
    <property type="match status" value="18"/>
</dbReference>
<accession>A0A8J6LAN7</accession>
<feature type="region of interest" description="Disordered" evidence="4">
    <location>
        <begin position="1"/>
        <end position="148"/>
    </location>
</feature>
<feature type="domain" description="FLYWCH-type" evidence="5">
    <location>
        <begin position="1453"/>
        <end position="1508"/>
    </location>
</feature>
<keyword evidence="2" id="KW-0863">Zinc-finger</keyword>
<feature type="domain" description="FLYWCH-type" evidence="5">
    <location>
        <begin position="1984"/>
        <end position="2037"/>
    </location>
</feature>
<evidence type="ECO:0000256" key="1">
    <source>
        <dbReference type="ARBA" id="ARBA00022723"/>
    </source>
</evidence>
<feature type="domain" description="FLYWCH-type" evidence="5">
    <location>
        <begin position="728"/>
        <end position="784"/>
    </location>
</feature>